<evidence type="ECO:0000259" key="1">
    <source>
        <dbReference type="Pfam" id="PF04862"/>
    </source>
</evidence>
<dbReference type="InterPro" id="IPR006946">
    <property type="entry name" value="DGR2-like_dom"/>
</dbReference>
<evidence type="ECO:0000313" key="2">
    <source>
        <dbReference type="EMBL" id="KAG0579206.1"/>
    </source>
</evidence>
<keyword evidence="3" id="KW-1185">Reference proteome</keyword>
<dbReference type="EMBL" id="CM026424">
    <property type="protein sequence ID" value="KAG0579206.1"/>
    <property type="molecule type" value="Genomic_DNA"/>
</dbReference>
<reference evidence="2" key="1">
    <citation type="submission" date="2020-06" db="EMBL/GenBank/DDBJ databases">
        <title>WGS assembly of Ceratodon purpureus strain R40.</title>
        <authorList>
            <person name="Carey S.B."/>
            <person name="Jenkins J."/>
            <person name="Shu S."/>
            <person name="Lovell J.T."/>
            <person name="Sreedasyam A."/>
            <person name="Maumus F."/>
            <person name="Tiley G.P."/>
            <person name="Fernandez-Pozo N."/>
            <person name="Barry K."/>
            <person name="Chen C."/>
            <person name="Wang M."/>
            <person name="Lipzen A."/>
            <person name="Daum C."/>
            <person name="Saski C.A."/>
            <person name="Payton A.C."/>
            <person name="Mcbreen J.C."/>
            <person name="Conrad R.E."/>
            <person name="Kollar L.M."/>
            <person name="Olsson S."/>
            <person name="Huttunen S."/>
            <person name="Landis J.B."/>
            <person name="Wickett N.J."/>
            <person name="Johnson M.G."/>
            <person name="Rensing S.A."/>
            <person name="Grimwood J."/>
            <person name="Schmutz J."/>
            <person name="Mcdaniel S.F."/>
        </authorList>
    </citation>
    <scope>NUCLEOTIDE SEQUENCE</scope>
    <source>
        <strain evidence="2">R40</strain>
    </source>
</reference>
<comment type="caution">
    <text evidence="2">The sequence shown here is derived from an EMBL/GenBank/DDBJ whole genome shotgun (WGS) entry which is preliminary data.</text>
</comment>
<feature type="domain" description="DUF642" evidence="1">
    <location>
        <begin position="213"/>
        <end position="385"/>
    </location>
</feature>
<dbReference type="AlphaFoldDB" id="A0A8T0I836"/>
<dbReference type="Pfam" id="PF04862">
    <property type="entry name" value="DUF642"/>
    <property type="match status" value="1"/>
</dbReference>
<sequence length="449" mass="48906">MDYNFLPAMETTAEAMTYVLWFCASLWITHADPYNLVQNGDFNVEGFVFNQYPVMDVIATGINTLVPFWVATDGGVQMLDSTVYQVPSDVNSSTIMHLNYKDGPGRMVSMPMYTLREGALYTVSCRLADNPDGGPVFKTMRLGITDIFGKRVGPKLEPFVVSNHSTTRTNILWETVALNVRGTGKPAFLTVDSNTPGSYGPLVANVQVTLSNIVENGSFETLDSSVNTQNVTFFVILKAPSTALVKWLLEAGSLKIASAARYQASTDNTAVMLDLNADDSAAMISTTFAIKPKTPHVLLFDSAINPEEQNPIQGQILVLVQGQPSATLLLNKAVDMDSTGFSIDSVGWNTYEFSFETGKQDIKVKITFQSKISGNFGPLLDNVCVYEVIKSLSDANETISDVPATVASSSFNFYTNLQGDAPPTSLCSIYQFLPTALMMLLSLILTESH</sequence>
<name>A0A8T0I836_CERPU</name>
<protein>
    <recommendedName>
        <fullName evidence="1">DUF642 domain-containing protein</fullName>
    </recommendedName>
</protein>
<dbReference type="Proteomes" id="UP000822688">
    <property type="component" value="Chromosome 4"/>
</dbReference>
<organism evidence="2 3">
    <name type="scientific">Ceratodon purpureus</name>
    <name type="common">Fire moss</name>
    <name type="synonym">Dicranum purpureum</name>
    <dbReference type="NCBI Taxonomy" id="3225"/>
    <lineage>
        <taxon>Eukaryota</taxon>
        <taxon>Viridiplantae</taxon>
        <taxon>Streptophyta</taxon>
        <taxon>Embryophyta</taxon>
        <taxon>Bryophyta</taxon>
        <taxon>Bryophytina</taxon>
        <taxon>Bryopsida</taxon>
        <taxon>Dicranidae</taxon>
        <taxon>Pseudoditrichales</taxon>
        <taxon>Ditrichaceae</taxon>
        <taxon>Ceratodon</taxon>
    </lineage>
</organism>
<proteinExistence type="predicted"/>
<accession>A0A8T0I836</accession>
<evidence type="ECO:0000313" key="3">
    <source>
        <dbReference type="Proteomes" id="UP000822688"/>
    </source>
</evidence>
<dbReference type="Gene3D" id="2.60.120.260">
    <property type="entry name" value="Galactose-binding domain-like"/>
    <property type="match status" value="1"/>
</dbReference>
<gene>
    <name evidence="2" type="ORF">KC19_4G081600</name>
</gene>